<keyword evidence="1" id="KW-0812">Transmembrane</keyword>
<dbReference type="PANTHER" id="PTHR34475">
    <property type="match status" value="1"/>
</dbReference>
<dbReference type="EMBL" id="DXHP01000210">
    <property type="protein sequence ID" value="HIW07582.1"/>
    <property type="molecule type" value="Genomic_DNA"/>
</dbReference>
<gene>
    <name evidence="3" type="ORF">H9889_09710</name>
</gene>
<dbReference type="InterPro" id="IPR050400">
    <property type="entry name" value="Bact_Cytoskel_RodZ"/>
</dbReference>
<reference evidence="3" key="1">
    <citation type="journal article" date="2021" name="PeerJ">
        <title>Extensive microbial diversity within the chicken gut microbiome revealed by metagenomics and culture.</title>
        <authorList>
            <person name="Gilroy R."/>
            <person name="Ravi A."/>
            <person name="Getino M."/>
            <person name="Pursley I."/>
            <person name="Horton D.L."/>
            <person name="Alikhan N.F."/>
            <person name="Baker D."/>
            <person name="Gharbi K."/>
            <person name="Hall N."/>
            <person name="Watson M."/>
            <person name="Adriaenssens E.M."/>
            <person name="Foster-Nyarko E."/>
            <person name="Jarju S."/>
            <person name="Secka A."/>
            <person name="Antonio M."/>
            <person name="Oren A."/>
            <person name="Chaudhuri R.R."/>
            <person name="La Ragione R."/>
            <person name="Hildebrand F."/>
            <person name="Pallen M.J."/>
        </authorList>
    </citation>
    <scope>NUCLEOTIDE SEQUENCE</scope>
    <source>
        <strain evidence="3">CHK160-9182</strain>
    </source>
</reference>
<dbReference type="Pfam" id="PF13413">
    <property type="entry name" value="HTH_25"/>
    <property type="match status" value="1"/>
</dbReference>
<comment type="caution">
    <text evidence="3">The sequence shown here is derived from an EMBL/GenBank/DDBJ whole genome shotgun (WGS) entry which is preliminary data.</text>
</comment>
<dbReference type="AlphaFoldDB" id="A0A9D1Q6Q4"/>
<organism evidence="3 4">
    <name type="scientific">Candidatus Ignatzschineria merdigallinarum</name>
    <dbReference type="NCBI Taxonomy" id="2838621"/>
    <lineage>
        <taxon>Bacteria</taxon>
        <taxon>Pseudomonadati</taxon>
        <taxon>Pseudomonadota</taxon>
        <taxon>Gammaproteobacteria</taxon>
        <taxon>Cardiobacteriales</taxon>
        <taxon>Ignatzschineriaceae</taxon>
        <taxon>Ignatzschineria</taxon>
    </lineage>
</organism>
<dbReference type="PROSITE" id="PS50943">
    <property type="entry name" value="HTH_CROC1"/>
    <property type="match status" value="1"/>
</dbReference>
<dbReference type="InterPro" id="IPR025194">
    <property type="entry name" value="RodZ-like_C"/>
</dbReference>
<proteinExistence type="predicted"/>
<keyword evidence="1" id="KW-1133">Transmembrane helix</keyword>
<evidence type="ECO:0000313" key="3">
    <source>
        <dbReference type="EMBL" id="HIW07582.1"/>
    </source>
</evidence>
<dbReference type="PANTHER" id="PTHR34475:SF1">
    <property type="entry name" value="CYTOSKELETON PROTEIN RODZ"/>
    <property type="match status" value="1"/>
</dbReference>
<dbReference type="GO" id="GO:0003677">
    <property type="term" value="F:DNA binding"/>
    <property type="evidence" value="ECO:0007669"/>
    <property type="project" value="InterPro"/>
</dbReference>
<feature type="domain" description="HTH cro/C1-type" evidence="2">
    <location>
        <begin position="10"/>
        <end position="70"/>
    </location>
</feature>
<dbReference type="InterPro" id="IPR010982">
    <property type="entry name" value="Lambda_DNA-bd_dom_sf"/>
</dbReference>
<keyword evidence="1" id="KW-0472">Membrane</keyword>
<reference evidence="3" key="2">
    <citation type="submission" date="2021-04" db="EMBL/GenBank/DDBJ databases">
        <authorList>
            <person name="Gilroy R."/>
        </authorList>
    </citation>
    <scope>NUCLEOTIDE SEQUENCE</scope>
    <source>
        <strain evidence="3">CHK160-9182</strain>
    </source>
</reference>
<dbReference type="SUPFAM" id="SSF47413">
    <property type="entry name" value="lambda repressor-like DNA-binding domains"/>
    <property type="match status" value="1"/>
</dbReference>
<accession>A0A9D1Q6Q4</accession>
<evidence type="ECO:0000259" key="2">
    <source>
        <dbReference type="PROSITE" id="PS50943"/>
    </source>
</evidence>
<dbReference type="SMART" id="SM00530">
    <property type="entry name" value="HTH_XRE"/>
    <property type="match status" value="1"/>
</dbReference>
<evidence type="ECO:0000313" key="4">
    <source>
        <dbReference type="Proteomes" id="UP000823934"/>
    </source>
</evidence>
<dbReference type="InterPro" id="IPR001387">
    <property type="entry name" value="Cro/C1-type_HTH"/>
</dbReference>
<dbReference type="Gene3D" id="1.10.260.40">
    <property type="entry name" value="lambda repressor-like DNA-binding domains"/>
    <property type="match status" value="1"/>
</dbReference>
<sequence length="495" mass="56243">MNAQELGAKLQAARLEKKLSVEQVSRVLSLRPSLVSALENGNYREIGALLYVKNYLRKYGKFLGIPCEEIESDLEQLTVAIDPKSQGFYDTSKVKHEAAEKKRSNHFKYYLIFVVIVIAIFAYLYQSGVIPSPFKDRLSSEGKEEVSLPNERLPSLELEYSLRGNEVTQQGDVSFEDLLIDSVKQQQTTMLDEIHFDESLTFSEASNLNESLGEDLHLVMLNKENELVVDSTSPPEPQNSRYKTSGKFEVLGTALRYYAPLLSATALPIIDLGSNDVFGRFTVSKNHIQYLYESPDVIRLGLESPTIVANRMKHRAREVISLYDRDSGFYPFVERVILSARIEGQVSQLALLSQEIDEKQQFLASDTEEMPLNPKLVEAEMLVLEKLMVKASALQEKVEQNREAFMKKALFKIIAEDITTLDVKDPKGRIITNRVMKRGDEYQLEGQGIYDVYLGNPAVIDKITVNGKMIPEYYYRPLTEEAVSIRFSLNSDLYR</sequence>
<dbReference type="Proteomes" id="UP000823934">
    <property type="component" value="Unassembled WGS sequence"/>
</dbReference>
<feature type="transmembrane region" description="Helical" evidence="1">
    <location>
        <begin position="107"/>
        <end position="125"/>
    </location>
</feature>
<name>A0A9D1Q6Q4_9GAMM</name>
<evidence type="ECO:0000256" key="1">
    <source>
        <dbReference type="SAM" id="Phobius"/>
    </source>
</evidence>
<protein>
    <submittedName>
        <fullName evidence="3">DUF4115 domain-containing protein</fullName>
    </submittedName>
</protein>
<dbReference type="Pfam" id="PF13464">
    <property type="entry name" value="RodZ_C"/>
    <property type="match status" value="1"/>
</dbReference>